<evidence type="ECO:0000313" key="5">
    <source>
        <dbReference type="EMBL" id="KZZ86865.1"/>
    </source>
</evidence>
<dbReference type="OrthoDB" id="67540at2759"/>
<reference evidence="5 6" key="1">
    <citation type="journal article" date="2016" name="Genome Biol. Evol.">
        <title>Divergent and convergent evolution of fungal pathogenicity.</title>
        <authorList>
            <person name="Shang Y."/>
            <person name="Xiao G."/>
            <person name="Zheng P."/>
            <person name="Cen K."/>
            <person name="Zhan S."/>
            <person name="Wang C."/>
        </authorList>
    </citation>
    <scope>NUCLEOTIDE SEQUENCE [LARGE SCALE GENOMIC DNA]</scope>
    <source>
        <strain evidence="5 6">ARSEF 7405</strain>
    </source>
</reference>
<comment type="subcellular location">
    <subcellularLocation>
        <location evidence="1">Membrane</location>
    </subcellularLocation>
</comment>
<feature type="region of interest" description="Disordered" evidence="3">
    <location>
        <begin position="13"/>
        <end position="71"/>
    </location>
</feature>
<dbReference type="InterPro" id="IPR009771">
    <property type="entry name" value="RIC1_C"/>
</dbReference>
<dbReference type="AlphaFoldDB" id="A0A167V0H5"/>
<dbReference type="Pfam" id="PF25440">
    <property type="entry name" value="Beta-prop_RIC1_2nd"/>
    <property type="match status" value="1"/>
</dbReference>
<dbReference type="GO" id="GO:0000139">
    <property type="term" value="C:Golgi membrane"/>
    <property type="evidence" value="ECO:0007669"/>
    <property type="project" value="TreeGrafter"/>
</dbReference>
<evidence type="ECO:0000256" key="3">
    <source>
        <dbReference type="SAM" id="MobiDB-lite"/>
    </source>
</evidence>
<feature type="compositionally biased region" description="Basic and acidic residues" evidence="3">
    <location>
        <begin position="21"/>
        <end position="35"/>
    </location>
</feature>
<gene>
    <name evidence="5" type="ORF">AAP_06129</name>
</gene>
<evidence type="ECO:0000256" key="1">
    <source>
        <dbReference type="ARBA" id="ARBA00004370"/>
    </source>
</evidence>
<dbReference type="PANTHER" id="PTHR22746">
    <property type="entry name" value="RAB6A-GEF COMPLEX PARTNER PROTEIN 1"/>
    <property type="match status" value="1"/>
</dbReference>
<dbReference type="EMBL" id="AZGZ01000044">
    <property type="protein sequence ID" value="KZZ86865.1"/>
    <property type="molecule type" value="Genomic_DNA"/>
</dbReference>
<evidence type="ECO:0000313" key="6">
    <source>
        <dbReference type="Proteomes" id="UP000242877"/>
    </source>
</evidence>
<evidence type="ECO:0000256" key="2">
    <source>
        <dbReference type="ARBA" id="ARBA00023136"/>
    </source>
</evidence>
<feature type="region of interest" description="Disordered" evidence="3">
    <location>
        <begin position="1056"/>
        <end position="1088"/>
    </location>
</feature>
<keyword evidence="2" id="KW-0472">Membrane</keyword>
<feature type="compositionally biased region" description="Polar residues" evidence="3">
    <location>
        <begin position="1056"/>
        <end position="1065"/>
    </location>
</feature>
<dbReference type="InterPro" id="IPR040096">
    <property type="entry name" value="Ric1"/>
</dbReference>
<feature type="domain" description="RIC1 C-terminal alpha solenoid region" evidence="4">
    <location>
        <begin position="840"/>
        <end position="1025"/>
    </location>
</feature>
<name>A0A167V0H5_9EURO</name>
<dbReference type="SUPFAM" id="SSF69322">
    <property type="entry name" value="Tricorn protease domain 2"/>
    <property type="match status" value="1"/>
</dbReference>
<sequence length="1088" mass="120413">MYWPNGVPRVYTVNGPGIKLPRIDDNAERQPERPPQDLLQDAGMGAAEQPVEAEGAEQGEVTSTTSRPTSNALETVTLSRREREDRKHTEWAEKPITGLSIGRHGRIFATMTLASIVIWQTRPTAVVAAVKRSERSLANYGPNISIHLSPDSTIVVVQTSLGYLITYSIATDGMSRTYRQRLRRDLYRRDHLGRQISVGEENGLPDISIRFRVVIKIDSGITKTLALENEIILSTVKPSAVQLIRWTPDESGNQTLAVLLNSLPWMIEGESLVDIVYDRAMNIFLWVTSFGNVYAVQRARPNDLVNNPKALFRGHRFHTASEKHGRALKAAVNARFSLFAVSCADGNILVYTAKDYTGNMPLTLTLQMPASPAAMGASTFLTYSPDGYCLFAGFKNGWTTWSVFGKPGGTSFQIDRQQAETTGEDWLMGVNLGCWIAGGSEIILIPPESPRVFVLEFARSALTGYFSSANLARALLQTGSEIIFYKGHDLSDLTTISGKDSLWHHAQIPAAYLYNQWPIRSCVASQDGRYVAIAGRRGLAHYSVNSGRWKTFSDAEVENSFAVHGGMCWYGHILIAAVASENSYELRLYSRELSLTRSSTLHTEKLNAPVVFIGPSGEDSLLVYTYDNILYHYVINTAHRRVGLVQVGQIAFQGIVRAPTRVRSISWVLPDNQLRDGDPAQDVSVASVLFLVDGKLVLLQPTVSETGDLKYDMRIVAHDVEYYILMRDQMAFNFAPPSDDSPPSTPSSSSPTHSDISLRDSLWVFCGTDLLVWADVQDVLRPARTMSEDIPTPVPVPIDFYPLSILLNKGIALGAESELSQRRDFSNFRYAIRTQLFLPYILQHNLANLDTPAALSICHHFSNLSYFPHALEVLLHHVLDDEVDRQDIRHDIENPSHCGGLLPSVLSFLQAATPAQRYLDIVVQCTRKTELRSWRTLFAHLPPPSELFEEAMKMDSLKTAGGYLIVLQALEINEEGCEARVEDSVFRLLRKAIEKMDWELCAELARFLMKLDDSGDILKRAVVEIGLGPPGAVSGNAAAQGLGIVFPRAEKGDSSLSLGNGTANGSLKKLPNGSMPRTALDSPMHEQI</sequence>
<feature type="compositionally biased region" description="Polar residues" evidence="3">
    <location>
        <begin position="60"/>
        <end position="71"/>
    </location>
</feature>
<dbReference type="Pfam" id="PF07064">
    <property type="entry name" value="RIC1"/>
    <property type="match status" value="1"/>
</dbReference>
<dbReference type="PANTHER" id="PTHR22746:SF10">
    <property type="entry name" value="GUANINE NUCLEOTIDE EXCHANGE FACTOR SUBUNIT RIC1"/>
    <property type="match status" value="1"/>
</dbReference>
<evidence type="ECO:0000259" key="4">
    <source>
        <dbReference type="Pfam" id="PF07064"/>
    </source>
</evidence>
<dbReference type="VEuPathDB" id="FungiDB:AAP_06129"/>
<dbReference type="GO" id="GO:0005829">
    <property type="term" value="C:cytosol"/>
    <property type="evidence" value="ECO:0007669"/>
    <property type="project" value="TreeGrafter"/>
</dbReference>
<comment type="caution">
    <text evidence="5">The sequence shown here is derived from an EMBL/GenBank/DDBJ whole genome shotgun (WGS) entry which is preliminary data.</text>
</comment>
<feature type="region of interest" description="Disordered" evidence="3">
    <location>
        <begin position="735"/>
        <end position="755"/>
    </location>
</feature>
<proteinExistence type="predicted"/>
<accession>A0A167V0H5</accession>
<protein>
    <submittedName>
        <fullName evidence="5">Ribosome control protein 1</fullName>
    </submittedName>
</protein>
<dbReference type="GO" id="GO:0006886">
    <property type="term" value="P:intracellular protein transport"/>
    <property type="evidence" value="ECO:0007669"/>
    <property type="project" value="InterPro"/>
</dbReference>
<organism evidence="5 6">
    <name type="scientific">Ascosphaera apis ARSEF 7405</name>
    <dbReference type="NCBI Taxonomy" id="392613"/>
    <lineage>
        <taxon>Eukaryota</taxon>
        <taxon>Fungi</taxon>
        <taxon>Dikarya</taxon>
        <taxon>Ascomycota</taxon>
        <taxon>Pezizomycotina</taxon>
        <taxon>Eurotiomycetes</taxon>
        <taxon>Eurotiomycetidae</taxon>
        <taxon>Onygenales</taxon>
        <taxon>Ascosphaeraceae</taxon>
        <taxon>Ascosphaera</taxon>
    </lineage>
</organism>
<dbReference type="GO" id="GO:0042147">
    <property type="term" value="P:retrograde transport, endosome to Golgi"/>
    <property type="evidence" value="ECO:0007669"/>
    <property type="project" value="TreeGrafter"/>
</dbReference>
<dbReference type="Proteomes" id="UP000242877">
    <property type="component" value="Unassembled WGS sequence"/>
</dbReference>
<keyword evidence="6" id="KW-1185">Reference proteome</keyword>
<dbReference type="GO" id="GO:0034066">
    <property type="term" value="C:Ric1-Rgp1 guanyl-nucleotide exchange factor complex"/>
    <property type="evidence" value="ECO:0007669"/>
    <property type="project" value="InterPro"/>
</dbReference>